<sequence length="140" mass="15233">MPQAEVRIVASCPEAHHDRVLDICKGSGMSKAFGKQGDFIYALNSGATVCQSVLDATLHSECSLVRILCIEGGPNCDEENAAIPALKKAVADDLKKQTGRQVEVASAWMRMELFETEFGTLADEAAAAKHLELSRYTDYR</sequence>
<protein>
    <submittedName>
        <fullName evidence="2">Zinc finger CCCH domain-containing protein 6</fullName>
    </submittedName>
</protein>
<dbReference type="EMBL" id="CAMXCT030000380">
    <property type="protein sequence ID" value="CAL4765302.1"/>
    <property type="molecule type" value="Genomic_DNA"/>
</dbReference>
<keyword evidence="3" id="KW-1185">Reference proteome</keyword>
<evidence type="ECO:0000313" key="1">
    <source>
        <dbReference type="EMBL" id="CAI3977990.1"/>
    </source>
</evidence>
<evidence type="ECO:0000313" key="3">
    <source>
        <dbReference type="Proteomes" id="UP001152797"/>
    </source>
</evidence>
<comment type="caution">
    <text evidence="1">The sequence shown here is derived from an EMBL/GenBank/DDBJ whole genome shotgun (WGS) entry which is preliminary data.</text>
</comment>
<organism evidence="1">
    <name type="scientific">Cladocopium goreaui</name>
    <dbReference type="NCBI Taxonomy" id="2562237"/>
    <lineage>
        <taxon>Eukaryota</taxon>
        <taxon>Sar</taxon>
        <taxon>Alveolata</taxon>
        <taxon>Dinophyceae</taxon>
        <taxon>Suessiales</taxon>
        <taxon>Symbiodiniaceae</taxon>
        <taxon>Cladocopium</taxon>
    </lineage>
</organism>
<name>A0A9P1FKM5_9DINO</name>
<dbReference type="AlphaFoldDB" id="A0A9P1FKM5"/>
<gene>
    <name evidence="1" type="ORF">C1SCF055_LOCUS6083</name>
</gene>
<reference evidence="1" key="1">
    <citation type="submission" date="2022-10" db="EMBL/GenBank/DDBJ databases">
        <authorList>
            <person name="Chen Y."/>
            <person name="Dougan E. K."/>
            <person name="Chan C."/>
            <person name="Rhodes N."/>
            <person name="Thang M."/>
        </authorList>
    </citation>
    <scope>NUCLEOTIDE SEQUENCE</scope>
</reference>
<proteinExistence type="predicted"/>
<dbReference type="Proteomes" id="UP001152797">
    <property type="component" value="Unassembled WGS sequence"/>
</dbReference>
<evidence type="ECO:0000313" key="2">
    <source>
        <dbReference type="EMBL" id="CAL4765302.1"/>
    </source>
</evidence>
<dbReference type="EMBL" id="CAMXCT020000380">
    <property type="protein sequence ID" value="CAL1131365.1"/>
    <property type="molecule type" value="Genomic_DNA"/>
</dbReference>
<accession>A0A9P1FKM5</accession>
<reference evidence="2 3" key="2">
    <citation type="submission" date="2024-05" db="EMBL/GenBank/DDBJ databases">
        <authorList>
            <person name="Chen Y."/>
            <person name="Shah S."/>
            <person name="Dougan E. K."/>
            <person name="Thang M."/>
            <person name="Chan C."/>
        </authorList>
    </citation>
    <scope>NUCLEOTIDE SEQUENCE [LARGE SCALE GENOMIC DNA]</scope>
</reference>
<dbReference type="EMBL" id="CAMXCT010000380">
    <property type="protein sequence ID" value="CAI3977990.1"/>
    <property type="molecule type" value="Genomic_DNA"/>
</dbReference>